<keyword evidence="3" id="KW-0862">Zinc</keyword>
<accession>A0A9X3MV15</accession>
<dbReference type="GO" id="GO:0046872">
    <property type="term" value="F:metal ion binding"/>
    <property type="evidence" value="ECO:0007669"/>
    <property type="project" value="UniProtKB-KW"/>
</dbReference>
<evidence type="ECO:0000256" key="3">
    <source>
        <dbReference type="ARBA" id="ARBA00022833"/>
    </source>
</evidence>
<dbReference type="Pfam" id="PF04828">
    <property type="entry name" value="GFA"/>
    <property type="match status" value="1"/>
</dbReference>
<dbReference type="SUPFAM" id="SSF51316">
    <property type="entry name" value="Mss4-like"/>
    <property type="match status" value="1"/>
</dbReference>
<organism evidence="6 7">
    <name type="scientific">Solirubrobacter ginsenosidimutans</name>
    <dbReference type="NCBI Taxonomy" id="490573"/>
    <lineage>
        <taxon>Bacteria</taxon>
        <taxon>Bacillati</taxon>
        <taxon>Actinomycetota</taxon>
        <taxon>Thermoleophilia</taxon>
        <taxon>Solirubrobacterales</taxon>
        <taxon>Solirubrobacteraceae</taxon>
        <taxon>Solirubrobacter</taxon>
    </lineage>
</organism>
<dbReference type="Proteomes" id="UP001149140">
    <property type="component" value="Unassembled WGS sequence"/>
</dbReference>
<keyword evidence="7" id="KW-1185">Reference proteome</keyword>
<feature type="domain" description="CENP-V/GFA" evidence="5">
    <location>
        <begin position="8"/>
        <end position="114"/>
    </location>
</feature>
<dbReference type="PROSITE" id="PS51891">
    <property type="entry name" value="CENP_V_GFA"/>
    <property type="match status" value="1"/>
</dbReference>
<comment type="caution">
    <text evidence="6">The sequence shown here is derived from an EMBL/GenBank/DDBJ whole genome shotgun (WGS) entry which is preliminary data.</text>
</comment>
<dbReference type="PANTHER" id="PTHR33337:SF40">
    <property type="entry name" value="CENP-V_GFA DOMAIN-CONTAINING PROTEIN-RELATED"/>
    <property type="match status" value="1"/>
</dbReference>
<comment type="similarity">
    <text evidence="1">Belongs to the Gfa family.</text>
</comment>
<evidence type="ECO:0000313" key="6">
    <source>
        <dbReference type="EMBL" id="MDA0161795.1"/>
    </source>
</evidence>
<keyword evidence="2" id="KW-0479">Metal-binding</keyword>
<reference evidence="6" key="1">
    <citation type="submission" date="2022-10" db="EMBL/GenBank/DDBJ databases">
        <title>The WGS of Solirubrobacter ginsenosidimutans DSM 21036.</title>
        <authorList>
            <person name="Jiang Z."/>
        </authorList>
    </citation>
    <scope>NUCLEOTIDE SEQUENCE</scope>
    <source>
        <strain evidence="6">DSM 21036</strain>
    </source>
</reference>
<evidence type="ECO:0000259" key="5">
    <source>
        <dbReference type="PROSITE" id="PS51891"/>
    </source>
</evidence>
<keyword evidence="4" id="KW-0456">Lyase</keyword>
<evidence type="ECO:0000256" key="4">
    <source>
        <dbReference type="ARBA" id="ARBA00023239"/>
    </source>
</evidence>
<sequence length="141" mass="14832">MPSPEAPLAGSCACGAVRFHVIAEFTTAGYCHCHRCQHRTGTAWSTNGIVGASAVEILAGAGELRTWRPATGLPKSFCGVCGGHVWSGDLGSDGVVGVRFGALDGDPGIAPRWRQWLSSAPDWAPIPDDGLPRYPETRESD</sequence>
<dbReference type="EMBL" id="JAPDOD010000014">
    <property type="protein sequence ID" value="MDA0161795.1"/>
    <property type="molecule type" value="Genomic_DNA"/>
</dbReference>
<evidence type="ECO:0000313" key="7">
    <source>
        <dbReference type="Proteomes" id="UP001149140"/>
    </source>
</evidence>
<gene>
    <name evidence="6" type="ORF">OM076_16095</name>
</gene>
<proteinExistence type="inferred from homology"/>
<dbReference type="InterPro" id="IPR011057">
    <property type="entry name" value="Mss4-like_sf"/>
</dbReference>
<evidence type="ECO:0000256" key="1">
    <source>
        <dbReference type="ARBA" id="ARBA00005495"/>
    </source>
</evidence>
<dbReference type="InterPro" id="IPR006913">
    <property type="entry name" value="CENP-V/GFA"/>
</dbReference>
<dbReference type="PANTHER" id="PTHR33337">
    <property type="entry name" value="GFA DOMAIN-CONTAINING PROTEIN"/>
    <property type="match status" value="1"/>
</dbReference>
<dbReference type="Gene3D" id="3.90.1590.10">
    <property type="entry name" value="glutathione-dependent formaldehyde- activating enzyme (gfa)"/>
    <property type="match status" value="1"/>
</dbReference>
<dbReference type="GO" id="GO:0016846">
    <property type="term" value="F:carbon-sulfur lyase activity"/>
    <property type="evidence" value="ECO:0007669"/>
    <property type="project" value="InterPro"/>
</dbReference>
<evidence type="ECO:0000256" key="2">
    <source>
        <dbReference type="ARBA" id="ARBA00022723"/>
    </source>
</evidence>
<dbReference type="AlphaFoldDB" id="A0A9X3MV15"/>
<dbReference type="RefSeq" id="WP_270041012.1">
    <property type="nucleotide sequence ID" value="NZ_JAPDOD010000014.1"/>
</dbReference>
<protein>
    <submittedName>
        <fullName evidence="6">GFA family protein</fullName>
    </submittedName>
</protein>
<name>A0A9X3MV15_9ACTN</name>